<evidence type="ECO:0000313" key="4">
    <source>
        <dbReference type="Proteomes" id="UP001501475"/>
    </source>
</evidence>
<feature type="signal peptide" evidence="2">
    <location>
        <begin position="1"/>
        <end position="29"/>
    </location>
</feature>
<organism evidence="3 4">
    <name type="scientific">Nostocoides vanveenii</name>
    <dbReference type="NCBI Taxonomy" id="330835"/>
    <lineage>
        <taxon>Bacteria</taxon>
        <taxon>Bacillati</taxon>
        <taxon>Actinomycetota</taxon>
        <taxon>Actinomycetes</taxon>
        <taxon>Micrococcales</taxon>
        <taxon>Intrasporangiaceae</taxon>
        <taxon>Nostocoides</taxon>
    </lineage>
</organism>
<reference evidence="4" key="1">
    <citation type="journal article" date="2019" name="Int. J. Syst. Evol. Microbiol.">
        <title>The Global Catalogue of Microorganisms (GCM) 10K type strain sequencing project: providing services to taxonomists for standard genome sequencing and annotation.</title>
        <authorList>
            <consortium name="The Broad Institute Genomics Platform"/>
            <consortium name="The Broad Institute Genome Sequencing Center for Infectious Disease"/>
            <person name="Wu L."/>
            <person name="Ma J."/>
        </authorList>
    </citation>
    <scope>NUCLEOTIDE SEQUENCE [LARGE SCALE GENOMIC DNA]</scope>
    <source>
        <strain evidence="4">JCM 15591</strain>
    </source>
</reference>
<evidence type="ECO:0000256" key="1">
    <source>
        <dbReference type="SAM" id="MobiDB-lite"/>
    </source>
</evidence>
<keyword evidence="2" id="KW-0732">Signal</keyword>
<protein>
    <submittedName>
        <fullName evidence="3">Uncharacterized protein</fullName>
    </submittedName>
</protein>
<accession>A0ABP4WBT5</accession>
<name>A0ABP4WBT5_9MICO</name>
<dbReference type="RefSeq" id="WP_344062737.1">
    <property type="nucleotide sequence ID" value="NZ_BAAAPN010000024.1"/>
</dbReference>
<feature type="chain" id="PRO_5046889037" evidence="2">
    <location>
        <begin position="30"/>
        <end position="257"/>
    </location>
</feature>
<dbReference type="Proteomes" id="UP001501475">
    <property type="component" value="Unassembled WGS sequence"/>
</dbReference>
<feature type="region of interest" description="Disordered" evidence="1">
    <location>
        <begin position="204"/>
        <end position="257"/>
    </location>
</feature>
<comment type="caution">
    <text evidence="3">The sequence shown here is derived from an EMBL/GenBank/DDBJ whole genome shotgun (WGS) entry which is preliminary data.</text>
</comment>
<sequence>MASKRANLTAVTVGAAGLLLAGGGAIAYAASSDSTPNTTSTSAPSGSTSGSEGGTTGKQDFRGSGGHAHTPVTGAELTKVTDAIKAKDSAVTVAGVQKDEDGSYDAFGTKAGAPVRVQVSADLKTITVETGLGRGPGGMGGGAHTPVTGAELTKVTDAIKAKDSAVTVAGVQKDEDGSYDAFGTKAGAPVRVQVSADLKTITVETGLGRGPGGMGGHHGMDGDHGMAGQPGMDGQSGTGQGGVTDPRLPGSTASPTN</sequence>
<evidence type="ECO:0000313" key="3">
    <source>
        <dbReference type="EMBL" id="GAA1750925.1"/>
    </source>
</evidence>
<evidence type="ECO:0000256" key="2">
    <source>
        <dbReference type="SAM" id="SignalP"/>
    </source>
</evidence>
<proteinExistence type="predicted"/>
<gene>
    <name evidence="3" type="ORF">GCM10009810_09080</name>
</gene>
<keyword evidence="4" id="KW-1185">Reference proteome</keyword>
<feature type="compositionally biased region" description="Low complexity" evidence="1">
    <location>
        <begin position="30"/>
        <end position="50"/>
    </location>
</feature>
<feature type="compositionally biased region" description="Gly residues" evidence="1">
    <location>
        <begin position="207"/>
        <end position="217"/>
    </location>
</feature>
<dbReference type="EMBL" id="BAAAPN010000024">
    <property type="protein sequence ID" value="GAA1750925.1"/>
    <property type="molecule type" value="Genomic_DNA"/>
</dbReference>
<feature type="region of interest" description="Disordered" evidence="1">
    <location>
        <begin position="30"/>
        <end position="75"/>
    </location>
</feature>